<dbReference type="SUPFAM" id="SSF47473">
    <property type="entry name" value="EF-hand"/>
    <property type="match status" value="1"/>
</dbReference>
<dbReference type="InterPro" id="IPR011992">
    <property type="entry name" value="EF-hand-dom_pair"/>
</dbReference>
<gene>
    <name evidence="4" type="ORF">SCF082_LOCUS38219</name>
</gene>
<dbReference type="Gene3D" id="1.10.238.10">
    <property type="entry name" value="EF-hand"/>
    <property type="match status" value="1"/>
</dbReference>
<dbReference type="InterPro" id="IPR002048">
    <property type="entry name" value="EF_hand_dom"/>
</dbReference>
<feature type="domain" description="EF-hand" evidence="3">
    <location>
        <begin position="75"/>
        <end position="110"/>
    </location>
</feature>
<feature type="region of interest" description="Disordered" evidence="2">
    <location>
        <begin position="1"/>
        <end position="38"/>
    </location>
</feature>
<keyword evidence="5" id="KW-1185">Reference proteome</keyword>
<dbReference type="SMART" id="SM00054">
    <property type="entry name" value="EFh"/>
    <property type="match status" value="2"/>
</dbReference>
<evidence type="ECO:0000256" key="2">
    <source>
        <dbReference type="SAM" id="MobiDB-lite"/>
    </source>
</evidence>
<dbReference type="CDD" id="cd00051">
    <property type="entry name" value="EFh"/>
    <property type="match status" value="1"/>
</dbReference>
<sequence length="258" mass="29401">MLNLPPIDGRSRSKGGSRGSSRSPTPVEPDRSTSLKGTQLKNQIKAKFHELDVNKDGSLSFEELTVFLGCLSSKLKEKEVYELFRKMDRNRDDLVQFDEFVDFIFASDMDQNPTLRAHVQAAADRQSEHVMTMLDKGSEKERSAAQKSGRERLGQLHGSYSFSWQMDEELESVKLELSEDGRYQCEIISQLGEGMVDRETSTGTWEVSAVEHEVLLYKEGMTRMVQRLGVNDFGDLDLHKEGPLSRQSWLLRRDGYLD</sequence>
<organism evidence="4 5">
    <name type="scientific">Durusdinium trenchii</name>
    <dbReference type="NCBI Taxonomy" id="1381693"/>
    <lineage>
        <taxon>Eukaryota</taxon>
        <taxon>Sar</taxon>
        <taxon>Alveolata</taxon>
        <taxon>Dinophyceae</taxon>
        <taxon>Suessiales</taxon>
        <taxon>Symbiodiniaceae</taxon>
        <taxon>Durusdinium</taxon>
    </lineage>
</organism>
<dbReference type="InterPro" id="IPR018247">
    <property type="entry name" value="EF_Hand_1_Ca_BS"/>
</dbReference>
<protein>
    <submittedName>
        <fullName evidence="4">Probable calcium-binding protein CML25 (Calmodulin-like protein 25)</fullName>
    </submittedName>
</protein>
<evidence type="ECO:0000313" key="4">
    <source>
        <dbReference type="EMBL" id="CAK9080131.1"/>
    </source>
</evidence>
<proteinExistence type="predicted"/>
<evidence type="ECO:0000313" key="5">
    <source>
        <dbReference type="Proteomes" id="UP001642464"/>
    </source>
</evidence>
<evidence type="ECO:0000259" key="3">
    <source>
        <dbReference type="PROSITE" id="PS50222"/>
    </source>
</evidence>
<reference evidence="4 5" key="1">
    <citation type="submission" date="2024-02" db="EMBL/GenBank/DDBJ databases">
        <authorList>
            <person name="Chen Y."/>
            <person name="Shah S."/>
            <person name="Dougan E. K."/>
            <person name="Thang M."/>
            <person name="Chan C."/>
        </authorList>
    </citation>
    <scope>NUCLEOTIDE SEQUENCE [LARGE SCALE GENOMIC DNA]</scope>
</reference>
<accession>A0ABP0PWH3</accession>
<dbReference type="EMBL" id="CAXAMM010038685">
    <property type="protein sequence ID" value="CAK9080131.1"/>
    <property type="molecule type" value="Genomic_DNA"/>
</dbReference>
<dbReference type="PROSITE" id="PS50222">
    <property type="entry name" value="EF_HAND_2"/>
    <property type="match status" value="2"/>
</dbReference>
<comment type="caution">
    <text evidence="4">The sequence shown here is derived from an EMBL/GenBank/DDBJ whole genome shotgun (WGS) entry which is preliminary data.</text>
</comment>
<feature type="domain" description="EF-hand" evidence="3">
    <location>
        <begin position="39"/>
        <end position="74"/>
    </location>
</feature>
<dbReference type="Pfam" id="PF13499">
    <property type="entry name" value="EF-hand_7"/>
    <property type="match status" value="1"/>
</dbReference>
<name>A0ABP0PWH3_9DINO</name>
<dbReference type="Proteomes" id="UP001642464">
    <property type="component" value="Unassembled WGS sequence"/>
</dbReference>
<keyword evidence="1" id="KW-0106">Calcium</keyword>
<evidence type="ECO:0000256" key="1">
    <source>
        <dbReference type="ARBA" id="ARBA00022837"/>
    </source>
</evidence>
<dbReference type="PROSITE" id="PS00018">
    <property type="entry name" value="EF_HAND_1"/>
    <property type="match status" value="2"/>
</dbReference>